<accession>A0A168DI43</accession>
<keyword evidence="3" id="KW-1185">Reference proteome</keyword>
<dbReference type="OrthoDB" id="2629319at2"/>
<evidence type="ECO:0000313" key="3">
    <source>
        <dbReference type="Proteomes" id="UP000076967"/>
    </source>
</evidence>
<protein>
    <recommendedName>
        <fullName evidence="4">YfhD family protein</fullName>
    </recommendedName>
</protein>
<dbReference type="RefSeq" id="WP_068537969.1">
    <property type="nucleotide sequence ID" value="NZ_LVJH01000070.1"/>
</dbReference>
<evidence type="ECO:0000256" key="1">
    <source>
        <dbReference type="SAM" id="MobiDB-lite"/>
    </source>
</evidence>
<proteinExistence type="predicted"/>
<dbReference type="EMBL" id="LVJH01000070">
    <property type="protein sequence ID" value="OAB34226.1"/>
    <property type="molecule type" value="Genomic_DNA"/>
</dbReference>
<organism evidence="2 3">
    <name type="scientific">Paenibacillus glacialis</name>
    <dbReference type="NCBI Taxonomy" id="494026"/>
    <lineage>
        <taxon>Bacteria</taxon>
        <taxon>Bacillati</taxon>
        <taxon>Bacillota</taxon>
        <taxon>Bacilli</taxon>
        <taxon>Bacillales</taxon>
        <taxon>Paenibacillaceae</taxon>
        <taxon>Paenibacillus</taxon>
    </lineage>
</organism>
<feature type="compositionally biased region" description="Basic and acidic residues" evidence="1">
    <location>
        <begin position="42"/>
        <end position="63"/>
    </location>
</feature>
<reference evidence="2 3" key="1">
    <citation type="submission" date="2016-03" db="EMBL/GenBank/DDBJ databases">
        <title>Draft genome sequence of Paenibacillus glacialis DSM 22343.</title>
        <authorList>
            <person name="Shin S.-K."/>
            <person name="Yi H."/>
        </authorList>
    </citation>
    <scope>NUCLEOTIDE SEQUENCE [LARGE SCALE GENOMIC DNA]</scope>
    <source>
        <strain evidence="2 3">DSM 22343</strain>
    </source>
</reference>
<evidence type="ECO:0008006" key="4">
    <source>
        <dbReference type="Google" id="ProtNLM"/>
    </source>
</evidence>
<gene>
    <name evidence="2" type="ORF">PGLA_24075</name>
</gene>
<feature type="region of interest" description="Disordered" evidence="1">
    <location>
        <begin position="40"/>
        <end position="63"/>
    </location>
</feature>
<evidence type="ECO:0000313" key="2">
    <source>
        <dbReference type="EMBL" id="OAB34226.1"/>
    </source>
</evidence>
<dbReference type="Proteomes" id="UP000076967">
    <property type="component" value="Unassembled WGS sequence"/>
</dbReference>
<sequence>MTEYTHEKNVKLTKTEKVIELMSMKQEDVEFSALEADQEDVEAVRRSEAADGRQLKRMNRDEK</sequence>
<dbReference type="STRING" id="494026.PGLA_24075"/>
<comment type="caution">
    <text evidence="2">The sequence shown here is derived from an EMBL/GenBank/DDBJ whole genome shotgun (WGS) entry which is preliminary data.</text>
</comment>
<name>A0A168DI43_9BACL</name>
<dbReference type="AlphaFoldDB" id="A0A168DI43"/>